<dbReference type="GO" id="GO:0016887">
    <property type="term" value="F:ATP hydrolysis activity"/>
    <property type="evidence" value="ECO:0007669"/>
    <property type="project" value="InterPro"/>
</dbReference>
<dbReference type="SMART" id="SM00382">
    <property type="entry name" value="AAA"/>
    <property type="match status" value="1"/>
</dbReference>
<evidence type="ECO:0000259" key="2">
    <source>
        <dbReference type="PROSITE" id="PS00662"/>
    </source>
</evidence>
<dbReference type="HOGENOM" id="CLU_013446_4_0_7"/>
<evidence type="ECO:0000313" key="4">
    <source>
        <dbReference type="Proteomes" id="UP000019140"/>
    </source>
</evidence>
<dbReference type="InterPro" id="IPR050921">
    <property type="entry name" value="T4SS_GSP_E_ATPase"/>
</dbReference>
<dbReference type="Gene3D" id="3.40.50.300">
    <property type="entry name" value="P-loop containing nucleotide triphosphate hydrolases"/>
    <property type="match status" value="1"/>
</dbReference>
<dbReference type="PANTHER" id="PTHR30486">
    <property type="entry name" value="TWITCHING MOTILITY PROTEIN PILT"/>
    <property type="match status" value="1"/>
</dbReference>
<dbReference type="InterPro" id="IPR027417">
    <property type="entry name" value="P-loop_NTPase"/>
</dbReference>
<comment type="similarity">
    <text evidence="1">Belongs to the GSP E family.</text>
</comment>
<dbReference type="GO" id="GO:0005524">
    <property type="term" value="F:ATP binding"/>
    <property type="evidence" value="ECO:0007669"/>
    <property type="project" value="InterPro"/>
</dbReference>
<accession>W4ME77</accession>
<dbReference type="Pfam" id="PF00437">
    <property type="entry name" value="T2SSE"/>
    <property type="match status" value="1"/>
</dbReference>
<dbReference type="EMBL" id="AZHX01000337">
    <property type="protein sequence ID" value="ETX07927.1"/>
    <property type="molecule type" value="Genomic_DNA"/>
</dbReference>
<proteinExistence type="inferred from homology"/>
<keyword evidence="4" id="KW-1185">Reference proteome</keyword>
<dbReference type="PROSITE" id="PS00662">
    <property type="entry name" value="T2SP_E"/>
    <property type="match status" value="1"/>
</dbReference>
<sequence>MARIDAFLQLGHQQGVSDMHFAVGVPPIFRMSGELLPIQYRAMSNEELEELLREILNDDQLNALEAGQDIDFSYASEGIGRFRAHIYRKTNGFGATFRVIASTIPELSELGLPPVVETLIHNHQGLVLVTGATGTGKTSTLAAMIHHLNQTKRYNMITLEDPIEFVHESRLSLVVQREVGRHVGSFSEGLRAALREDPDVILVGELRDTETISLAMMAAETGHLVLGTLNTTSAAKTLDRIIDALPAEQKAQGVMSLAQCLRGAISQALVRTVDGRNRKAIAEILVMTQAIANLLTSGKAFQIPMRMETGRNVGMQLMDQALLEAVQSKVVDPNDAYLYAQDKKPFLQYITDTSLVPADMSTG</sequence>
<dbReference type="InterPro" id="IPR003593">
    <property type="entry name" value="AAA+_ATPase"/>
</dbReference>
<gene>
    <name evidence="3" type="ORF">ETSY2_08365</name>
</gene>
<comment type="caution">
    <text evidence="3">The sequence shown here is derived from an EMBL/GenBank/DDBJ whole genome shotgun (WGS) entry which is preliminary data.</text>
</comment>
<dbReference type="InterPro" id="IPR001482">
    <property type="entry name" value="T2SS/T4SS_dom"/>
</dbReference>
<dbReference type="SUPFAM" id="SSF52540">
    <property type="entry name" value="P-loop containing nucleoside triphosphate hydrolases"/>
    <property type="match status" value="1"/>
</dbReference>
<dbReference type="InterPro" id="IPR006321">
    <property type="entry name" value="PilT/PilU"/>
</dbReference>
<dbReference type="PANTHER" id="PTHR30486:SF6">
    <property type="entry name" value="TYPE IV PILUS RETRACTATION ATPASE PILT"/>
    <property type="match status" value="1"/>
</dbReference>
<organism evidence="3 4">
    <name type="scientific">Candidatus Entotheonella gemina</name>
    <dbReference type="NCBI Taxonomy" id="1429439"/>
    <lineage>
        <taxon>Bacteria</taxon>
        <taxon>Pseudomonadati</taxon>
        <taxon>Nitrospinota/Tectimicrobiota group</taxon>
        <taxon>Candidatus Tectimicrobiota</taxon>
        <taxon>Candidatus Entotheonellia</taxon>
        <taxon>Candidatus Entotheonellales</taxon>
        <taxon>Candidatus Entotheonellaceae</taxon>
        <taxon>Candidatus Entotheonella</taxon>
    </lineage>
</organism>
<name>W4ME77_9BACT</name>
<evidence type="ECO:0000313" key="3">
    <source>
        <dbReference type="EMBL" id="ETX07927.1"/>
    </source>
</evidence>
<dbReference type="CDD" id="cd01131">
    <property type="entry name" value="PilT"/>
    <property type="match status" value="1"/>
</dbReference>
<dbReference type="NCBIfam" id="TIGR01420">
    <property type="entry name" value="pilT_fam"/>
    <property type="match status" value="1"/>
</dbReference>
<feature type="domain" description="Bacterial type II secretion system protein E" evidence="2">
    <location>
        <begin position="194"/>
        <end position="208"/>
    </location>
</feature>
<evidence type="ECO:0000256" key="1">
    <source>
        <dbReference type="ARBA" id="ARBA00006611"/>
    </source>
</evidence>
<protein>
    <submittedName>
        <fullName evidence="3">Twitching motility protein PilT</fullName>
    </submittedName>
</protein>
<dbReference type="AlphaFoldDB" id="W4ME77"/>
<dbReference type="PATRIC" id="fig|1429439.4.peg.1435"/>
<dbReference type="Proteomes" id="UP000019140">
    <property type="component" value="Unassembled WGS sequence"/>
</dbReference>
<reference evidence="3 4" key="1">
    <citation type="journal article" date="2014" name="Nature">
        <title>An environmental bacterial taxon with a large and distinct metabolic repertoire.</title>
        <authorList>
            <person name="Wilson M.C."/>
            <person name="Mori T."/>
            <person name="Ruckert C."/>
            <person name="Uria A.R."/>
            <person name="Helf M.J."/>
            <person name="Takada K."/>
            <person name="Gernert C."/>
            <person name="Steffens U.A."/>
            <person name="Heycke N."/>
            <person name="Schmitt S."/>
            <person name="Rinke C."/>
            <person name="Helfrich E.J."/>
            <person name="Brachmann A.O."/>
            <person name="Gurgui C."/>
            <person name="Wakimoto T."/>
            <person name="Kracht M."/>
            <person name="Crusemann M."/>
            <person name="Hentschel U."/>
            <person name="Abe I."/>
            <person name="Matsunaga S."/>
            <person name="Kalinowski J."/>
            <person name="Takeyama H."/>
            <person name="Piel J."/>
        </authorList>
    </citation>
    <scope>NUCLEOTIDE SEQUENCE [LARGE SCALE GENOMIC DNA]</scope>
    <source>
        <strain evidence="4">TSY2</strain>
    </source>
</reference>
<dbReference type="Gene3D" id="3.30.450.90">
    <property type="match status" value="1"/>
</dbReference>